<keyword evidence="1" id="KW-1133">Transmembrane helix</keyword>
<feature type="transmembrane region" description="Helical" evidence="1">
    <location>
        <begin position="20"/>
        <end position="36"/>
    </location>
</feature>
<dbReference type="Proteomes" id="UP000291106">
    <property type="component" value="Chromosome"/>
</dbReference>
<reference evidence="2 3" key="1">
    <citation type="submission" date="2019-02" db="EMBL/GenBank/DDBJ databases">
        <title>Shewanella sp. D4-2 isolated from Dokdo Island.</title>
        <authorList>
            <person name="Baek K."/>
        </authorList>
    </citation>
    <scope>NUCLEOTIDE SEQUENCE [LARGE SCALE GENOMIC DNA]</scope>
    <source>
        <strain evidence="2 3">D4-2</strain>
    </source>
</reference>
<proteinExistence type="predicted"/>
<evidence type="ECO:0000256" key="1">
    <source>
        <dbReference type="SAM" id="Phobius"/>
    </source>
</evidence>
<accession>A0A411PFW8</accession>
<keyword evidence="1" id="KW-0812">Transmembrane</keyword>
<dbReference type="KEGG" id="smai:EXU30_07095"/>
<evidence type="ECO:0000313" key="2">
    <source>
        <dbReference type="EMBL" id="QBF82489.1"/>
    </source>
</evidence>
<sequence>MQKLVAVSLVILGIYLFREYQTAFAIILLVIAVGLIKGSNQGVWFSLLDDKDKNSEESHKD</sequence>
<dbReference type="RefSeq" id="WP_130598668.1">
    <property type="nucleotide sequence ID" value="NZ_CP036200.1"/>
</dbReference>
<gene>
    <name evidence="2" type="ORF">EXU30_07095</name>
</gene>
<organism evidence="2 3">
    <name type="scientific">Shewanella maritima</name>
    <dbReference type="NCBI Taxonomy" id="2520507"/>
    <lineage>
        <taxon>Bacteria</taxon>
        <taxon>Pseudomonadati</taxon>
        <taxon>Pseudomonadota</taxon>
        <taxon>Gammaproteobacteria</taxon>
        <taxon>Alteromonadales</taxon>
        <taxon>Shewanellaceae</taxon>
        <taxon>Shewanella</taxon>
    </lineage>
</organism>
<keyword evidence="1" id="KW-0472">Membrane</keyword>
<dbReference type="AlphaFoldDB" id="A0A411PFW8"/>
<dbReference type="EMBL" id="CP036200">
    <property type="protein sequence ID" value="QBF82489.1"/>
    <property type="molecule type" value="Genomic_DNA"/>
</dbReference>
<name>A0A411PFW8_9GAMM</name>
<protein>
    <submittedName>
        <fullName evidence="2">Uncharacterized protein</fullName>
    </submittedName>
</protein>
<evidence type="ECO:0000313" key="3">
    <source>
        <dbReference type="Proteomes" id="UP000291106"/>
    </source>
</evidence>
<keyword evidence="3" id="KW-1185">Reference proteome</keyword>